<dbReference type="Proteomes" id="UP000199300">
    <property type="component" value="Unassembled WGS sequence"/>
</dbReference>
<sequence length="250" mass="28459">MKRLLVPLLFFGFPIQVVAVSEELLIDPDQLPAHVQSIEQENTRVQEHAQAVFGEAKSLTKTMLEKQAQQISNPFFIEQLNETQVNNSKFAFGYKSEVYLGRWPLHYESKETGINWSYQKVNENYVSPERIKYFQTDEVKVNGGIQSKIPGSEQIQQMVLQNVMERLSIPVSFEASFGADTEKVLALNNNAGRETLEAYAGAVKEVGQVTYGEVFLTMNGRKQDLTIKNVVDEEITVWLPIPNRLAFHFK</sequence>
<dbReference type="OrthoDB" id="2690238at2"/>
<accession>A0A1H8RG09</accession>
<evidence type="ECO:0000256" key="1">
    <source>
        <dbReference type="SAM" id="SignalP"/>
    </source>
</evidence>
<proteinExistence type="predicted"/>
<dbReference type="Pfam" id="PF14167">
    <property type="entry name" value="YfkD"/>
    <property type="match status" value="1"/>
</dbReference>
<dbReference type="AlphaFoldDB" id="A0A1H8RG09"/>
<keyword evidence="3" id="KW-1185">Reference proteome</keyword>
<dbReference type="EMBL" id="FODJ01000010">
    <property type="protein sequence ID" value="SEO65272.1"/>
    <property type="molecule type" value="Genomic_DNA"/>
</dbReference>
<gene>
    <name evidence="2" type="ORF">SAMN04488134_11075</name>
</gene>
<protein>
    <submittedName>
        <fullName evidence="2">YfkD-like protein</fullName>
    </submittedName>
</protein>
<reference evidence="2 3" key="1">
    <citation type="submission" date="2016-10" db="EMBL/GenBank/DDBJ databases">
        <authorList>
            <person name="de Groot N.N."/>
        </authorList>
    </citation>
    <scope>NUCLEOTIDE SEQUENCE [LARGE SCALE GENOMIC DNA]</scope>
    <source>
        <strain evidence="2 3">CGMCC 1.10434</strain>
    </source>
</reference>
<evidence type="ECO:0000313" key="2">
    <source>
        <dbReference type="EMBL" id="SEO65272.1"/>
    </source>
</evidence>
<feature type="chain" id="PRO_5039450858" evidence="1">
    <location>
        <begin position="20"/>
        <end position="250"/>
    </location>
</feature>
<name>A0A1H8RG09_9BACI</name>
<organism evidence="2 3">
    <name type="scientific">Amphibacillus marinus</name>
    <dbReference type="NCBI Taxonomy" id="872970"/>
    <lineage>
        <taxon>Bacteria</taxon>
        <taxon>Bacillati</taxon>
        <taxon>Bacillota</taxon>
        <taxon>Bacilli</taxon>
        <taxon>Bacillales</taxon>
        <taxon>Bacillaceae</taxon>
        <taxon>Amphibacillus</taxon>
    </lineage>
</organism>
<dbReference type="RefSeq" id="WP_091499191.1">
    <property type="nucleotide sequence ID" value="NZ_FODJ01000010.1"/>
</dbReference>
<feature type="signal peptide" evidence="1">
    <location>
        <begin position="1"/>
        <end position="19"/>
    </location>
</feature>
<keyword evidence="1" id="KW-0732">Signal</keyword>
<dbReference type="InterPro" id="IPR025548">
    <property type="entry name" value="YfkD"/>
</dbReference>
<evidence type="ECO:0000313" key="3">
    <source>
        <dbReference type="Proteomes" id="UP000199300"/>
    </source>
</evidence>